<evidence type="ECO:0000313" key="2">
    <source>
        <dbReference type="EMBL" id="KAK7475866.1"/>
    </source>
</evidence>
<sequence length="145" mass="15975">MSVKQEDEEEVETFEQRAVNKVELESLQRKIANQESQITRLEAMLQERDEDIEILFEKNVLVPKDVAEARIKEFEDMKQQLEQLEEQVSSREAEVKKLRMSEAGQKQRGTAMGRDSSFPGATGAGEDGPGGDPAGEGPGAGGSGH</sequence>
<feature type="region of interest" description="Disordered" evidence="1">
    <location>
        <begin position="85"/>
        <end position="145"/>
    </location>
</feature>
<protein>
    <submittedName>
        <fullName evidence="2">Uncharacterized protein</fullName>
    </submittedName>
</protein>
<feature type="compositionally biased region" description="Gly residues" evidence="1">
    <location>
        <begin position="122"/>
        <end position="145"/>
    </location>
</feature>
<feature type="compositionally biased region" description="Basic and acidic residues" evidence="1">
    <location>
        <begin position="88"/>
        <end position="100"/>
    </location>
</feature>
<dbReference type="Proteomes" id="UP001519460">
    <property type="component" value="Unassembled WGS sequence"/>
</dbReference>
<evidence type="ECO:0000256" key="1">
    <source>
        <dbReference type="SAM" id="MobiDB-lite"/>
    </source>
</evidence>
<organism evidence="2 3">
    <name type="scientific">Batillaria attramentaria</name>
    <dbReference type="NCBI Taxonomy" id="370345"/>
    <lineage>
        <taxon>Eukaryota</taxon>
        <taxon>Metazoa</taxon>
        <taxon>Spiralia</taxon>
        <taxon>Lophotrochozoa</taxon>
        <taxon>Mollusca</taxon>
        <taxon>Gastropoda</taxon>
        <taxon>Caenogastropoda</taxon>
        <taxon>Sorbeoconcha</taxon>
        <taxon>Cerithioidea</taxon>
        <taxon>Batillariidae</taxon>
        <taxon>Batillaria</taxon>
    </lineage>
</organism>
<evidence type="ECO:0000313" key="3">
    <source>
        <dbReference type="Proteomes" id="UP001519460"/>
    </source>
</evidence>
<proteinExistence type="predicted"/>
<gene>
    <name evidence="2" type="ORF">BaRGS_00032916</name>
</gene>
<reference evidence="2 3" key="1">
    <citation type="journal article" date="2023" name="Sci. Data">
        <title>Genome assembly of the Korean intertidal mud-creeper Batillaria attramentaria.</title>
        <authorList>
            <person name="Patra A.K."/>
            <person name="Ho P.T."/>
            <person name="Jun S."/>
            <person name="Lee S.J."/>
            <person name="Kim Y."/>
            <person name="Won Y.J."/>
        </authorList>
    </citation>
    <scope>NUCLEOTIDE SEQUENCE [LARGE SCALE GENOMIC DNA]</scope>
    <source>
        <strain evidence="2">Wonlab-2016</strain>
    </source>
</reference>
<dbReference type="AlphaFoldDB" id="A0ABD0JLW2"/>
<accession>A0ABD0JLW2</accession>
<comment type="caution">
    <text evidence="2">The sequence shown here is derived from an EMBL/GenBank/DDBJ whole genome shotgun (WGS) entry which is preliminary data.</text>
</comment>
<dbReference type="EMBL" id="JACVVK020000392">
    <property type="protein sequence ID" value="KAK7475866.1"/>
    <property type="molecule type" value="Genomic_DNA"/>
</dbReference>
<name>A0ABD0JLW2_9CAEN</name>
<keyword evidence="3" id="KW-1185">Reference proteome</keyword>